<dbReference type="GO" id="GO:0004376">
    <property type="term" value="F:GPI mannosyltransferase activity"/>
    <property type="evidence" value="ECO:0007669"/>
    <property type="project" value="InterPro"/>
</dbReference>
<evidence type="ECO:0000256" key="4">
    <source>
        <dbReference type="ARBA" id="ARBA00022475"/>
    </source>
</evidence>
<feature type="region of interest" description="Disordered" evidence="13">
    <location>
        <begin position="580"/>
        <end position="675"/>
    </location>
</feature>
<keyword evidence="10 14" id="KW-1133">Transmembrane helix</keyword>
<dbReference type="Pfam" id="PF09594">
    <property type="entry name" value="GT87"/>
    <property type="match status" value="1"/>
</dbReference>
<evidence type="ECO:0000313" key="16">
    <source>
        <dbReference type="Proteomes" id="UP000249432"/>
    </source>
</evidence>
<evidence type="ECO:0008006" key="17">
    <source>
        <dbReference type="Google" id="ProtNLM"/>
    </source>
</evidence>
<dbReference type="GO" id="GO:0000009">
    <property type="term" value="F:alpha-1,6-mannosyltransferase activity"/>
    <property type="evidence" value="ECO:0007669"/>
    <property type="project" value="InterPro"/>
</dbReference>
<accession>A0A2W5U8C7</accession>
<evidence type="ECO:0000256" key="5">
    <source>
        <dbReference type="ARBA" id="ARBA00022502"/>
    </source>
</evidence>
<comment type="pathway">
    <text evidence="3">Glycolipid biosynthesis; glycosylphosphatidylinositol-anchor biosynthesis.</text>
</comment>
<keyword evidence="6" id="KW-0328">Glycosyltransferase</keyword>
<keyword evidence="9" id="KW-0256">Endoplasmic reticulum</keyword>
<feature type="transmembrane region" description="Helical" evidence="14">
    <location>
        <begin position="777"/>
        <end position="800"/>
    </location>
</feature>
<dbReference type="GO" id="GO:0031501">
    <property type="term" value="C:mannosyltransferase complex"/>
    <property type="evidence" value="ECO:0007669"/>
    <property type="project" value="TreeGrafter"/>
</dbReference>
<feature type="transmembrane region" description="Helical" evidence="14">
    <location>
        <begin position="97"/>
        <end position="118"/>
    </location>
</feature>
<evidence type="ECO:0000256" key="2">
    <source>
        <dbReference type="ARBA" id="ARBA00004651"/>
    </source>
</evidence>
<dbReference type="PANTHER" id="PTHR12468">
    <property type="entry name" value="GPI MANNOSYLTRANSFERASE 2"/>
    <property type="match status" value="1"/>
</dbReference>
<comment type="caution">
    <text evidence="15">The sequence shown here is derived from an EMBL/GenBank/DDBJ whole genome shotgun (WGS) entry which is preliminary data.</text>
</comment>
<name>A0A2W5U8C7_9CORY</name>
<feature type="transmembrane region" description="Helical" evidence="14">
    <location>
        <begin position="174"/>
        <end position="192"/>
    </location>
</feature>
<evidence type="ECO:0000256" key="10">
    <source>
        <dbReference type="ARBA" id="ARBA00022989"/>
    </source>
</evidence>
<feature type="compositionally biased region" description="Polar residues" evidence="13">
    <location>
        <begin position="63"/>
        <end position="73"/>
    </location>
</feature>
<evidence type="ECO:0000256" key="1">
    <source>
        <dbReference type="ARBA" id="ARBA00004477"/>
    </source>
</evidence>
<feature type="transmembrane region" description="Helical" evidence="14">
    <location>
        <begin position="198"/>
        <end position="216"/>
    </location>
</feature>
<evidence type="ECO:0000256" key="12">
    <source>
        <dbReference type="ARBA" id="ARBA00024033"/>
    </source>
</evidence>
<dbReference type="AlphaFoldDB" id="A0A2W5U8C7"/>
<evidence type="ECO:0000313" key="15">
    <source>
        <dbReference type="EMBL" id="PZR05168.1"/>
    </source>
</evidence>
<feature type="transmembrane region" description="Helical" evidence="14">
    <location>
        <begin position="887"/>
        <end position="906"/>
    </location>
</feature>
<keyword evidence="4" id="KW-1003">Cell membrane</keyword>
<feature type="transmembrane region" description="Helical" evidence="14">
    <location>
        <begin position="1027"/>
        <end position="1044"/>
    </location>
</feature>
<keyword evidence="5" id="KW-0337">GPI-anchor biosynthesis</keyword>
<organism evidence="15 16">
    <name type="scientific">Corynebacterium kroppenstedtii</name>
    <dbReference type="NCBI Taxonomy" id="161879"/>
    <lineage>
        <taxon>Bacteria</taxon>
        <taxon>Bacillati</taxon>
        <taxon>Actinomycetota</taxon>
        <taxon>Actinomycetes</taxon>
        <taxon>Mycobacteriales</taxon>
        <taxon>Corynebacteriaceae</taxon>
        <taxon>Corynebacterium</taxon>
    </lineage>
</organism>
<dbReference type="GO" id="GO:0005886">
    <property type="term" value="C:plasma membrane"/>
    <property type="evidence" value="ECO:0007669"/>
    <property type="project" value="UniProtKB-SubCell"/>
</dbReference>
<evidence type="ECO:0000256" key="13">
    <source>
        <dbReference type="SAM" id="MobiDB-lite"/>
    </source>
</evidence>
<dbReference type="Proteomes" id="UP000249432">
    <property type="component" value="Unassembled WGS sequence"/>
</dbReference>
<proteinExistence type="inferred from homology"/>
<dbReference type="InterPro" id="IPR007315">
    <property type="entry name" value="PIG-V/Gpi18"/>
</dbReference>
<evidence type="ECO:0000256" key="14">
    <source>
        <dbReference type="SAM" id="Phobius"/>
    </source>
</evidence>
<feature type="compositionally biased region" description="Acidic residues" evidence="13">
    <location>
        <begin position="647"/>
        <end position="665"/>
    </location>
</feature>
<sequence length="1051" mass="115602">MSHHLDSASTSARSEFSASSEKDQPSQSTQTDPAEAAAPTSPLSEATLNDSTSDESHADDGASSDTVSETVAANGSVRVTAATEAGETSRRKWDRKALIIAGALTAAFVITRAVMWWLDHHIGDYWMIDTPVDYYFKGLDDPGSGAMQEYPVPVMWMVTVLKWLTMIFSSTDKITVSIWMLLVVDVGFFTWLTASRRWWGAGFWVLFGLFFGPLLWTRWDIVPAVLVAATLVTLVRHPKVSGILLGCATMIKLWPAIIGTALVGWRRSRQTWQRIASFAVTCVVIAALSVWGHGFHRITSVFNYQGDRGLQIESIPATGVMWAAHHGEDALSISYAASQSFEVFGPSVSRWETFSTILTVIMVLVCVYLCISALIGANGFRRMFPRAADSALTPPQQRMLVIEKTTDNGWSARRSAWLALIIIGAVLISNKVMSTQYVVWWAAPLAVCLDSVHGSPASASKQSAWSLRIAGGLMLVIGGLSQWIYPIAYNSIISNDDNPSVMILVVRNLLIIAVFLILVVGFAKEPSVRLVRLRDISDMVHRRYARGQWRNITIERTPMSRRYHGKHRLRRLVITSRKPNRVNSDDDEVARIESDDSAQTAHENVDKDTSTAVATEADIRADTATATETTQHVDEAEPDTPSVGDEAATDEGATDEEAAAEDEEESQKSSRPRAWQGVGQRILNSELTGVCLIAVGVYALVQTIVGIALAYNAKLFNSTFSDQIQSWDAQWFTRIAEFGYRGGEAIDGNPPEFRTVAFLPGTPWLLRATHAITGLDWAAASLLMNAIIGAIATCLLATIIRKFTSSLLAVVLAVAVFAGFPMSVTYMMAYSEALFALCTFLFILGYLNKDFPLAATEVFMACLVRMTGYDLAIAFAIGVLLHHRRNVRAWICVAIAPLGGAIYMLWADHLARDTGGYFAVQEDGWGTQFDIGKTTLHDLPRQIFALEGVVPLWGSLAILGTLTLTIVGIVRRFPFMMWLCGTGVGLNVILSSGYFHSRPRLLLMTGVLLTICMIVTTVRRWPILTTAYTVVIVWVGVWLSEYMLTQWAYAI</sequence>
<feature type="transmembrane region" description="Helical" evidence="14">
    <location>
        <begin position="690"/>
        <end position="711"/>
    </location>
</feature>
<comment type="subcellular location">
    <subcellularLocation>
        <location evidence="2">Cell membrane</location>
        <topology evidence="2">Multi-pass membrane protein</topology>
    </subcellularLocation>
    <subcellularLocation>
        <location evidence="1">Endoplasmic reticulum membrane</location>
        <topology evidence="1">Multi-pass membrane protein</topology>
    </subcellularLocation>
</comment>
<feature type="transmembrane region" description="Helical" evidence="14">
    <location>
        <begin position="975"/>
        <end position="994"/>
    </location>
</feature>
<reference evidence="15 16" key="1">
    <citation type="submission" date="2017-08" db="EMBL/GenBank/DDBJ databases">
        <title>Infants hospitalized years apart are colonized by the same room-sourced microbial strains.</title>
        <authorList>
            <person name="Brooks B."/>
            <person name="Olm M.R."/>
            <person name="Firek B.A."/>
            <person name="Baker R."/>
            <person name="Thomas B.C."/>
            <person name="Morowitz M.J."/>
            <person name="Banfield J.F."/>
        </authorList>
    </citation>
    <scope>NUCLEOTIDE SEQUENCE [LARGE SCALE GENOMIC DNA]</scope>
    <source>
        <strain evidence="15">S2_003_000_R1_3</strain>
    </source>
</reference>
<feature type="transmembrane region" description="Helical" evidence="14">
    <location>
        <begin position="807"/>
        <end position="824"/>
    </location>
</feature>
<feature type="compositionally biased region" description="Polar residues" evidence="13">
    <location>
        <begin position="41"/>
        <end position="51"/>
    </location>
</feature>
<dbReference type="RefSeq" id="WP_303734668.1">
    <property type="nucleotide sequence ID" value="NZ_CAKZHK010000008.1"/>
</dbReference>
<feature type="transmembrane region" description="Helical" evidence="14">
    <location>
        <begin position="859"/>
        <end position="881"/>
    </location>
</feature>
<feature type="region of interest" description="Disordered" evidence="13">
    <location>
        <begin position="1"/>
        <end position="86"/>
    </location>
</feature>
<feature type="transmembrane region" description="Helical" evidence="14">
    <location>
        <begin position="243"/>
        <end position="263"/>
    </location>
</feature>
<dbReference type="GO" id="GO:0006506">
    <property type="term" value="P:GPI anchor biosynthetic process"/>
    <property type="evidence" value="ECO:0007669"/>
    <property type="project" value="UniProtKB-UniPathway"/>
</dbReference>
<keyword evidence="11 14" id="KW-0472">Membrane</keyword>
<evidence type="ECO:0000256" key="9">
    <source>
        <dbReference type="ARBA" id="ARBA00022824"/>
    </source>
</evidence>
<feature type="transmembrane region" description="Helical" evidence="14">
    <location>
        <begin position="354"/>
        <end position="377"/>
    </location>
</feature>
<feature type="transmembrane region" description="Helical" evidence="14">
    <location>
        <begin position="469"/>
        <end position="489"/>
    </location>
</feature>
<evidence type="ECO:0000256" key="11">
    <source>
        <dbReference type="ARBA" id="ARBA00023136"/>
    </source>
</evidence>
<feature type="transmembrane region" description="Helical" evidence="14">
    <location>
        <begin position="501"/>
        <end position="523"/>
    </location>
</feature>
<keyword evidence="8 14" id="KW-0812">Transmembrane</keyword>
<protein>
    <recommendedName>
        <fullName evidence="17">DUF2029 domain-containing protein</fullName>
    </recommendedName>
</protein>
<keyword evidence="7" id="KW-0808">Transferase</keyword>
<dbReference type="PANTHER" id="PTHR12468:SF2">
    <property type="entry name" value="GPI MANNOSYLTRANSFERASE 2"/>
    <property type="match status" value="1"/>
</dbReference>
<evidence type="ECO:0000256" key="6">
    <source>
        <dbReference type="ARBA" id="ARBA00022676"/>
    </source>
</evidence>
<dbReference type="InterPro" id="IPR018584">
    <property type="entry name" value="GT87"/>
</dbReference>
<feature type="transmembrane region" description="Helical" evidence="14">
    <location>
        <begin position="275"/>
        <end position="294"/>
    </location>
</feature>
<feature type="compositionally biased region" description="Low complexity" evidence="13">
    <location>
        <begin position="7"/>
        <end position="19"/>
    </location>
</feature>
<comment type="similarity">
    <text evidence="12">Belongs to the glycosyltransferase 87 family.</text>
</comment>
<gene>
    <name evidence="15" type="ORF">DI525_04935</name>
</gene>
<feature type="transmembrane region" description="Helical" evidence="14">
    <location>
        <begin position="1001"/>
        <end position="1021"/>
    </location>
</feature>
<dbReference type="UniPathway" id="UPA00196"/>
<evidence type="ECO:0000256" key="8">
    <source>
        <dbReference type="ARBA" id="ARBA00022692"/>
    </source>
</evidence>
<feature type="transmembrane region" description="Helical" evidence="14">
    <location>
        <begin position="943"/>
        <end position="969"/>
    </location>
</feature>
<dbReference type="EMBL" id="QFRA01000008">
    <property type="protein sequence ID" value="PZR05168.1"/>
    <property type="molecule type" value="Genomic_DNA"/>
</dbReference>
<evidence type="ECO:0000256" key="3">
    <source>
        <dbReference type="ARBA" id="ARBA00004687"/>
    </source>
</evidence>
<evidence type="ECO:0000256" key="7">
    <source>
        <dbReference type="ARBA" id="ARBA00022679"/>
    </source>
</evidence>